<dbReference type="AlphaFoldDB" id="A0AAV3Z480"/>
<evidence type="ECO:0000256" key="1">
    <source>
        <dbReference type="SAM" id="MobiDB-lite"/>
    </source>
</evidence>
<evidence type="ECO:0000313" key="2">
    <source>
        <dbReference type="EMBL" id="GFN90061.1"/>
    </source>
</evidence>
<sequence length="207" mass="23202">MKANGDDSDSGSDYDDFDDDIDSDTHCDVEKGVQQQVYIACSSPTAEDLRCTSSCRRRSQTRNGKASEDFRVESLVTTPYRLAHNEVNSGFQALYQTRVQVEGFEPATEGSLKMSEQRSFSNKYSFLSQYTSHFAPFLTSIACGLEVNSIHPQTCRVADERLEPHLWAHLHDCSAEPEQASSIPSKSIAYRIWTLLSHLLLIPALLE</sequence>
<reference evidence="2 3" key="1">
    <citation type="journal article" date="2021" name="Elife">
        <title>Chloroplast acquisition without the gene transfer in kleptoplastic sea slugs, Plakobranchus ocellatus.</title>
        <authorList>
            <person name="Maeda T."/>
            <person name="Takahashi S."/>
            <person name="Yoshida T."/>
            <person name="Shimamura S."/>
            <person name="Takaki Y."/>
            <person name="Nagai Y."/>
            <person name="Toyoda A."/>
            <person name="Suzuki Y."/>
            <person name="Arimoto A."/>
            <person name="Ishii H."/>
            <person name="Satoh N."/>
            <person name="Nishiyama T."/>
            <person name="Hasebe M."/>
            <person name="Maruyama T."/>
            <person name="Minagawa J."/>
            <person name="Obokata J."/>
            <person name="Shigenobu S."/>
        </authorList>
    </citation>
    <scope>NUCLEOTIDE SEQUENCE [LARGE SCALE GENOMIC DNA]</scope>
</reference>
<evidence type="ECO:0000313" key="3">
    <source>
        <dbReference type="Proteomes" id="UP000735302"/>
    </source>
</evidence>
<comment type="caution">
    <text evidence="2">The sequence shown here is derived from an EMBL/GenBank/DDBJ whole genome shotgun (WGS) entry which is preliminary data.</text>
</comment>
<dbReference type="EMBL" id="BLXT01001985">
    <property type="protein sequence ID" value="GFN90061.1"/>
    <property type="molecule type" value="Genomic_DNA"/>
</dbReference>
<organism evidence="2 3">
    <name type="scientific">Plakobranchus ocellatus</name>
    <dbReference type="NCBI Taxonomy" id="259542"/>
    <lineage>
        <taxon>Eukaryota</taxon>
        <taxon>Metazoa</taxon>
        <taxon>Spiralia</taxon>
        <taxon>Lophotrochozoa</taxon>
        <taxon>Mollusca</taxon>
        <taxon>Gastropoda</taxon>
        <taxon>Heterobranchia</taxon>
        <taxon>Euthyneura</taxon>
        <taxon>Panpulmonata</taxon>
        <taxon>Sacoglossa</taxon>
        <taxon>Placobranchoidea</taxon>
        <taxon>Plakobranchidae</taxon>
        <taxon>Plakobranchus</taxon>
    </lineage>
</organism>
<accession>A0AAV3Z480</accession>
<gene>
    <name evidence="2" type="ORF">PoB_001656700</name>
</gene>
<protein>
    <submittedName>
        <fullName evidence="2">Uncharacterized protein</fullName>
    </submittedName>
</protein>
<proteinExistence type="predicted"/>
<feature type="region of interest" description="Disordered" evidence="1">
    <location>
        <begin position="1"/>
        <end position="26"/>
    </location>
</feature>
<feature type="compositionally biased region" description="Acidic residues" evidence="1">
    <location>
        <begin position="1"/>
        <end position="22"/>
    </location>
</feature>
<name>A0AAV3Z480_9GAST</name>
<keyword evidence="3" id="KW-1185">Reference proteome</keyword>
<dbReference type="Proteomes" id="UP000735302">
    <property type="component" value="Unassembled WGS sequence"/>
</dbReference>